<evidence type="ECO:0000313" key="1">
    <source>
        <dbReference type="EMBL" id="SEA08625.1"/>
    </source>
</evidence>
<accession>A0A1H3YAE0</accession>
<dbReference type="AlphaFoldDB" id="A0A1H3YAE0"/>
<name>A0A1H3YAE0_9BACT</name>
<dbReference type="RefSeq" id="WP_089758873.1">
    <property type="nucleotide sequence ID" value="NZ_BKAT01000021.1"/>
</dbReference>
<sequence>MNKEMELGTLKFKLSEEGNNIRINFPGGEAILENQRIGKVSELLGHNFRVVKEHYLSMIQNEIENFDLADIDKISLEIVIYYLYMYNSWKNHYEKEKDRDLKFDPRDLNNPPAADAIFRYYKKKYPKQWKNKSAVLLGMTLKELDEYYRGRERYYNK</sequence>
<keyword evidence="2" id="KW-1185">Reference proteome</keyword>
<reference evidence="2" key="1">
    <citation type="submission" date="2016-10" db="EMBL/GenBank/DDBJ databases">
        <authorList>
            <person name="Varghese N."/>
            <person name="Submissions S."/>
        </authorList>
    </citation>
    <scope>NUCLEOTIDE SEQUENCE [LARGE SCALE GENOMIC DNA]</scope>
    <source>
        <strain evidence="2">DSM 23920</strain>
    </source>
</reference>
<organism evidence="1 2">
    <name type="scientific">Chitinophaga terrae</name>
    <name type="common">ex Kim and Jung 2007</name>
    <dbReference type="NCBI Taxonomy" id="408074"/>
    <lineage>
        <taxon>Bacteria</taxon>
        <taxon>Pseudomonadati</taxon>
        <taxon>Bacteroidota</taxon>
        <taxon>Chitinophagia</taxon>
        <taxon>Chitinophagales</taxon>
        <taxon>Chitinophagaceae</taxon>
        <taxon>Chitinophaga</taxon>
    </lineage>
</organism>
<proteinExistence type="predicted"/>
<evidence type="ECO:0000313" key="2">
    <source>
        <dbReference type="Proteomes" id="UP000199656"/>
    </source>
</evidence>
<protein>
    <submittedName>
        <fullName evidence="1">Uncharacterized protein</fullName>
    </submittedName>
</protein>
<dbReference type="Proteomes" id="UP000199656">
    <property type="component" value="Unassembled WGS sequence"/>
</dbReference>
<dbReference type="STRING" id="408074.SAMN05660909_00784"/>
<dbReference type="EMBL" id="FNRL01000002">
    <property type="protein sequence ID" value="SEA08625.1"/>
    <property type="molecule type" value="Genomic_DNA"/>
</dbReference>
<dbReference type="OrthoDB" id="1494856at2"/>
<gene>
    <name evidence="1" type="ORF">SAMN05660909_00784</name>
</gene>